<dbReference type="Gene3D" id="6.10.140.1230">
    <property type="match status" value="1"/>
</dbReference>
<evidence type="ECO:0000256" key="1">
    <source>
        <dbReference type="SAM" id="Coils"/>
    </source>
</evidence>
<evidence type="ECO:0000313" key="4">
    <source>
        <dbReference type="Proteomes" id="UP001295684"/>
    </source>
</evidence>
<dbReference type="PANTHER" id="PTHR10476">
    <property type="entry name" value="CHARGED MULTIVESICULAR BODY PROTEIN"/>
    <property type="match status" value="1"/>
</dbReference>
<evidence type="ECO:0000256" key="2">
    <source>
        <dbReference type="SAM" id="MobiDB-lite"/>
    </source>
</evidence>
<accession>A0AAD2D5R7</accession>
<feature type="compositionally biased region" description="Basic and acidic residues" evidence="2">
    <location>
        <begin position="168"/>
        <end position="190"/>
    </location>
</feature>
<comment type="caution">
    <text evidence="3">The sequence shown here is derived from an EMBL/GenBank/DDBJ whole genome shotgun (WGS) entry which is preliminary data.</text>
</comment>
<keyword evidence="1" id="KW-0175">Coiled coil</keyword>
<dbReference type="GO" id="GO:0007034">
    <property type="term" value="P:vacuolar transport"/>
    <property type="evidence" value="ECO:0007669"/>
    <property type="project" value="InterPro"/>
</dbReference>
<dbReference type="InterPro" id="IPR005024">
    <property type="entry name" value="Snf7_fam"/>
</dbReference>
<organism evidence="3 4">
    <name type="scientific">Euplotes crassus</name>
    <dbReference type="NCBI Taxonomy" id="5936"/>
    <lineage>
        <taxon>Eukaryota</taxon>
        <taxon>Sar</taxon>
        <taxon>Alveolata</taxon>
        <taxon>Ciliophora</taxon>
        <taxon>Intramacronucleata</taxon>
        <taxon>Spirotrichea</taxon>
        <taxon>Hypotrichia</taxon>
        <taxon>Euplotida</taxon>
        <taxon>Euplotidae</taxon>
        <taxon>Moneuplotes</taxon>
    </lineage>
</organism>
<dbReference type="EMBL" id="CAMPGE010022816">
    <property type="protein sequence ID" value="CAI2380825.1"/>
    <property type="molecule type" value="Genomic_DNA"/>
</dbReference>
<protein>
    <submittedName>
        <fullName evidence="3">Uncharacterized protein</fullName>
    </submittedName>
</protein>
<dbReference type="Pfam" id="PF03357">
    <property type="entry name" value="Snf7"/>
    <property type="match status" value="1"/>
</dbReference>
<gene>
    <name evidence="3" type="ORF">ECRASSUSDP1_LOCUS22265</name>
</gene>
<reference evidence="3" key="1">
    <citation type="submission" date="2023-07" db="EMBL/GenBank/DDBJ databases">
        <authorList>
            <consortium name="AG Swart"/>
            <person name="Singh M."/>
            <person name="Singh A."/>
            <person name="Seah K."/>
            <person name="Emmerich C."/>
        </authorList>
    </citation>
    <scope>NUCLEOTIDE SEQUENCE</scope>
    <source>
        <strain evidence="3">DP1</strain>
    </source>
</reference>
<dbReference type="Proteomes" id="UP001295684">
    <property type="component" value="Unassembled WGS sequence"/>
</dbReference>
<feature type="coiled-coil region" evidence="1">
    <location>
        <begin position="5"/>
        <end position="32"/>
    </location>
</feature>
<keyword evidence="4" id="KW-1185">Reference proteome</keyword>
<sequence length="190" mass="20814">MKHTSKQLDKQANRVEANMKKEEAKVIALMNSGNHDAARISAESVIRMKGEALNCRRMAAQMGAVAQKLETADRTKNISTSIKKSVPIIQKGLRQMEKIGINKAVAEFDSVFEELDVKADSMNTALDGVYSSSIDQGNVETLMKQLQESQANELEGNLGSAPMSTLATDKKSGVKNEDDDLMARLKNLQD</sequence>
<dbReference type="AlphaFoldDB" id="A0AAD2D5R7"/>
<feature type="region of interest" description="Disordered" evidence="2">
    <location>
        <begin position="156"/>
        <end position="190"/>
    </location>
</feature>
<evidence type="ECO:0000313" key="3">
    <source>
        <dbReference type="EMBL" id="CAI2380825.1"/>
    </source>
</evidence>
<proteinExistence type="predicted"/>
<name>A0AAD2D5R7_EUPCR</name>